<accession>A0ABN8MLU6</accession>
<keyword evidence="3" id="KW-1185">Reference proteome</keyword>
<comment type="caution">
    <text evidence="2">The sequence shown here is derived from an EMBL/GenBank/DDBJ whole genome shotgun (WGS) entry which is preliminary data.</text>
</comment>
<name>A0ABN8MLU6_9CNID</name>
<reference evidence="2 3" key="1">
    <citation type="submission" date="2022-05" db="EMBL/GenBank/DDBJ databases">
        <authorList>
            <consortium name="Genoscope - CEA"/>
            <person name="William W."/>
        </authorList>
    </citation>
    <scope>NUCLEOTIDE SEQUENCE [LARGE SCALE GENOMIC DNA]</scope>
</reference>
<evidence type="ECO:0000259" key="1">
    <source>
        <dbReference type="Pfam" id="PF03372"/>
    </source>
</evidence>
<evidence type="ECO:0000313" key="2">
    <source>
        <dbReference type="EMBL" id="CAH3028974.1"/>
    </source>
</evidence>
<proteinExistence type="predicted"/>
<dbReference type="Proteomes" id="UP001159427">
    <property type="component" value="Unassembled WGS sequence"/>
</dbReference>
<organism evidence="2 3">
    <name type="scientific">Porites evermanni</name>
    <dbReference type="NCBI Taxonomy" id="104178"/>
    <lineage>
        <taxon>Eukaryota</taxon>
        <taxon>Metazoa</taxon>
        <taxon>Cnidaria</taxon>
        <taxon>Anthozoa</taxon>
        <taxon>Hexacorallia</taxon>
        <taxon>Scleractinia</taxon>
        <taxon>Fungiina</taxon>
        <taxon>Poritidae</taxon>
        <taxon>Porites</taxon>
    </lineage>
</organism>
<dbReference type="SUPFAM" id="SSF56219">
    <property type="entry name" value="DNase I-like"/>
    <property type="match status" value="1"/>
</dbReference>
<dbReference type="PANTHER" id="PTHR33776:SF4">
    <property type="entry name" value="ENDONUCLEASE_EXONUCLEASE_PHOSPHATASE DOMAIN-CONTAINING PROTEIN"/>
    <property type="match status" value="1"/>
</dbReference>
<gene>
    <name evidence="2" type="ORF">PEVE_00035271</name>
</gene>
<dbReference type="InterPro" id="IPR005135">
    <property type="entry name" value="Endo/exonuclease/phosphatase"/>
</dbReference>
<dbReference type="EMBL" id="CALNXI010000544">
    <property type="protein sequence ID" value="CAH3028974.1"/>
    <property type="molecule type" value="Genomic_DNA"/>
</dbReference>
<protein>
    <recommendedName>
        <fullName evidence="1">Endonuclease/exonuclease/phosphatase domain-containing protein</fullName>
    </recommendedName>
</protein>
<evidence type="ECO:0000313" key="3">
    <source>
        <dbReference type="Proteomes" id="UP001159427"/>
    </source>
</evidence>
<dbReference type="PANTHER" id="PTHR33776">
    <property type="entry name" value="ENDO/EXONUCLEASE/PHOSPHATASE DOMAIN-CONTAINING PROTEIN"/>
    <property type="match status" value="1"/>
</dbReference>
<sequence length="234" mass="26298">MSCLKCVTGTYVADTSDMACDLANSLPSLSITSPSNIPHLTDLDADLNMPLDNNFCFYSTHDFHSNYDINECLLSGQSFSLINCNIRSLSANFDKLSNMLSELYFPFSLIGLTEIKQKIDQPPISNTDLCGYQFLSQPSLSNAGGVAFYINNNLNFNIRPEFTTTADDFEALWIEVHNNSHSNLLCGIIYRHPNGDLERFIEYVSSTADRINRENKTCIIMGDFNIDLLKFESH</sequence>
<dbReference type="InterPro" id="IPR036691">
    <property type="entry name" value="Endo/exonu/phosph_ase_sf"/>
</dbReference>
<feature type="non-terminal residue" evidence="2">
    <location>
        <position position="234"/>
    </location>
</feature>
<feature type="domain" description="Endonuclease/exonuclease/phosphatase" evidence="1">
    <location>
        <begin position="85"/>
        <end position="227"/>
    </location>
</feature>
<dbReference type="Pfam" id="PF03372">
    <property type="entry name" value="Exo_endo_phos"/>
    <property type="match status" value="1"/>
</dbReference>
<dbReference type="Gene3D" id="3.60.10.10">
    <property type="entry name" value="Endonuclease/exonuclease/phosphatase"/>
    <property type="match status" value="1"/>
</dbReference>